<evidence type="ECO:0000256" key="5">
    <source>
        <dbReference type="ARBA" id="ARBA00023136"/>
    </source>
</evidence>
<dbReference type="PANTHER" id="PTHR23427:SF2">
    <property type="entry name" value="SURFEIT LOCUS PROTEIN 1"/>
    <property type="match status" value="1"/>
</dbReference>
<keyword evidence="5 6" id="KW-0472">Membrane</keyword>
<keyword evidence="4 6" id="KW-1133">Transmembrane helix</keyword>
<proteinExistence type="inferred from homology"/>
<keyword evidence="6" id="KW-1003">Cell membrane</keyword>
<dbReference type="InterPro" id="IPR002994">
    <property type="entry name" value="Surf1/Shy1"/>
</dbReference>
<dbReference type="AlphaFoldDB" id="A0A4Q7VGR5"/>
<evidence type="ECO:0000313" key="7">
    <source>
        <dbReference type="EMBL" id="RZT95204.1"/>
    </source>
</evidence>
<dbReference type="RefSeq" id="WP_130433417.1">
    <property type="nucleotide sequence ID" value="NZ_SHKP01000007.1"/>
</dbReference>
<dbReference type="PANTHER" id="PTHR23427">
    <property type="entry name" value="SURFEIT LOCUS PROTEIN"/>
    <property type="match status" value="1"/>
</dbReference>
<accession>A0A4Q7VGR5</accession>
<protein>
    <recommendedName>
        <fullName evidence="6">SURF1-like protein</fullName>
    </recommendedName>
</protein>
<evidence type="ECO:0000313" key="8">
    <source>
        <dbReference type="Proteomes" id="UP000293671"/>
    </source>
</evidence>
<comment type="caution">
    <text evidence="7">The sequence shown here is derived from an EMBL/GenBank/DDBJ whole genome shotgun (WGS) entry which is preliminary data.</text>
</comment>
<dbReference type="OrthoDB" id="9789940at2"/>
<dbReference type="Proteomes" id="UP000293671">
    <property type="component" value="Unassembled WGS sequence"/>
</dbReference>
<feature type="transmembrane region" description="Helical" evidence="6">
    <location>
        <begin position="208"/>
        <end position="228"/>
    </location>
</feature>
<evidence type="ECO:0000256" key="6">
    <source>
        <dbReference type="RuleBase" id="RU363076"/>
    </source>
</evidence>
<evidence type="ECO:0000256" key="4">
    <source>
        <dbReference type="ARBA" id="ARBA00022989"/>
    </source>
</evidence>
<keyword evidence="3 6" id="KW-0812">Transmembrane</keyword>
<name>A0A4Q7VGR5_9BURK</name>
<comment type="similarity">
    <text evidence="2 6">Belongs to the SURF1 family.</text>
</comment>
<dbReference type="InterPro" id="IPR045214">
    <property type="entry name" value="Surf1/Surf4"/>
</dbReference>
<sequence>MSESSRRWIVLAATLLVMALTARLGVWQLSRATQKEALQASVDSRRALPPLAAADLARDATAAADQRHRRIGVSGRWLPQHTIYLENRQRQARPGFEVLTPLELAPGDVVLVQRGWAPRDLHDRTRVPTVATPAGVIAIEARIAPAPARLYSFASDERGPLRQNLDLDAFARETGLALRPLSLQQLDAAADGLSRDWPAPAVDVHRHYGYAFQWFALCALVAALYVWFQLIRPRRRR</sequence>
<dbReference type="PROSITE" id="PS50895">
    <property type="entry name" value="SURF1"/>
    <property type="match status" value="1"/>
</dbReference>
<evidence type="ECO:0000256" key="3">
    <source>
        <dbReference type="ARBA" id="ARBA00022692"/>
    </source>
</evidence>
<comment type="caution">
    <text evidence="6">Lacks conserved residue(s) required for the propagation of feature annotation.</text>
</comment>
<evidence type="ECO:0000256" key="1">
    <source>
        <dbReference type="ARBA" id="ARBA00004370"/>
    </source>
</evidence>
<dbReference type="GO" id="GO:0005886">
    <property type="term" value="C:plasma membrane"/>
    <property type="evidence" value="ECO:0007669"/>
    <property type="project" value="UniProtKB-SubCell"/>
</dbReference>
<gene>
    <name evidence="7" type="ORF">EV670_2955</name>
</gene>
<dbReference type="CDD" id="cd06662">
    <property type="entry name" value="SURF1"/>
    <property type="match status" value="1"/>
</dbReference>
<organism evidence="7 8">
    <name type="scientific">Rivibacter subsaxonicus</name>
    <dbReference type="NCBI Taxonomy" id="457575"/>
    <lineage>
        <taxon>Bacteria</taxon>
        <taxon>Pseudomonadati</taxon>
        <taxon>Pseudomonadota</taxon>
        <taxon>Betaproteobacteria</taxon>
        <taxon>Burkholderiales</taxon>
        <taxon>Rivibacter</taxon>
    </lineage>
</organism>
<comment type="subcellular location">
    <subcellularLocation>
        <location evidence="6">Cell membrane</location>
        <topology evidence="6">Multi-pass membrane protein</topology>
    </subcellularLocation>
    <subcellularLocation>
        <location evidence="1">Membrane</location>
    </subcellularLocation>
</comment>
<reference evidence="7 8" key="1">
    <citation type="submission" date="2019-02" db="EMBL/GenBank/DDBJ databases">
        <title>Genomic Encyclopedia of Type Strains, Phase IV (KMG-IV): sequencing the most valuable type-strain genomes for metagenomic binning, comparative biology and taxonomic classification.</title>
        <authorList>
            <person name="Goeker M."/>
        </authorList>
    </citation>
    <scope>NUCLEOTIDE SEQUENCE [LARGE SCALE GENOMIC DNA]</scope>
    <source>
        <strain evidence="7 8">DSM 19570</strain>
    </source>
</reference>
<keyword evidence="8" id="KW-1185">Reference proteome</keyword>
<dbReference type="EMBL" id="SHKP01000007">
    <property type="protein sequence ID" value="RZT95204.1"/>
    <property type="molecule type" value="Genomic_DNA"/>
</dbReference>
<dbReference type="Pfam" id="PF02104">
    <property type="entry name" value="SURF1"/>
    <property type="match status" value="1"/>
</dbReference>
<evidence type="ECO:0000256" key="2">
    <source>
        <dbReference type="ARBA" id="ARBA00007165"/>
    </source>
</evidence>